<protein>
    <submittedName>
        <fullName evidence="3">Uncharacterized protein</fullName>
    </submittedName>
</protein>
<feature type="region of interest" description="Disordered" evidence="2">
    <location>
        <begin position="355"/>
        <end position="400"/>
    </location>
</feature>
<evidence type="ECO:0000256" key="2">
    <source>
        <dbReference type="SAM" id="MobiDB-lite"/>
    </source>
</evidence>
<comment type="caution">
    <text evidence="3">The sequence shown here is derived from an EMBL/GenBank/DDBJ whole genome shotgun (WGS) entry which is preliminary data.</text>
</comment>
<feature type="coiled-coil region" evidence="1">
    <location>
        <begin position="54"/>
        <end position="81"/>
    </location>
</feature>
<evidence type="ECO:0000313" key="3">
    <source>
        <dbReference type="EMBL" id="RAL68600.1"/>
    </source>
</evidence>
<feature type="compositionally biased region" description="Acidic residues" evidence="2">
    <location>
        <begin position="387"/>
        <end position="396"/>
    </location>
</feature>
<organism evidence="3 4">
    <name type="scientific">Monilinia fructigena</name>
    <dbReference type="NCBI Taxonomy" id="38457"/>
    <lineage>
        <taxon>Eukaryota</taxon>
        <taxon>Fungi</taxon>
        <taxon>Dikarya</taxon>
        <taxon>Ascomycota</taxon>
        <taxon>Pezizomycotina</taxon>
        <taxon>Leotiomycetes</taxon>
        <taxon>Helotiales</taxon>
        <taxon>Sclerotiniaceae</taxon>
        <taxon>Monilinia</taxon>
    </lineage>
</organism>
<keyword evidence="1" id="KW-0175">Coiled coil</keyword>
<dbReference type="AlphaFoldDB" id="A0A395J821"/>
<name>A0A395J821_9HELO</name>
<proteinExistence type="predicted"/>
<keyword evidence="4" id="KW-1185">Reference proteome</keyword>
<feature type="region of interest" description="Disordered" evidence="2">
    <location>
        <begin position="314"/>
        <end position="335"/>
    </location>
</feature>
<evidence type="ECO:0000313" key="4">
    <source>
        <dbReference type="Proteomes" id="UP000249056"/>
    </source>
</evidence>
<dbReference type="Proteomes" id="UP000249056">
    <property type="component" value="Unassembled WGS sequence"/>
</dbReference>
<accession>A0A395J821</accession>
<feature type="compositionally biased region" description="Basic and acidic residues" evidence="2">
    <location>
        <begin position="314"/>
        <end position="323"/>
    </location>
</feature>
<feature type="region of interest" description="Disordered" evidence="2">
    <location>
        <begin position="1"/>
        <end position="32"/>
    </location>
</feature>
<reference evidence="3 4" key="1">
    <citation type="submission" date="2018-06" db="EMBL/GenBank/DDBJ databases">
        <title>Genome Sequence of the Brown Rot Fungal Pathogen Monilinia fructigena.</title>
        <authorList>
            <person name="Landi L."/>
            <person name="De Miccolis Angelini R.M."/>
            <person name="Pollastro S."/>
            <person name="Abate D."/>
            <person name="Faretra F."/>
            <person name="Romanazzi G."/>
        </authorList>
    </citation>
    <scope>NUCLEOTIDE SEQUENCE [LARGE SCALE GENOMIC DNA]</scope>
    <source>
        <strain evidence="3 4">Mfrg269</strain>
    </source>
</reference>
<dbReference type="OrthoDB" id="3563208at2759"/>
<feature type="region of interest" description="Disordered" evidence="2">
    <location>
        <begin position="535"/>
        <end position="554"/>
    </location>
</feature>
<sequence length="664" mass="76751">MQFGKTAASKASPIFTFNLDPNPSQKKKGWKVSRNSLPFKPCPRTDCVENQTKHAQLILLLKEAKEKLEQKEGLLRASIAQTESYDQRLQAAHTDLKAYDTIAPQLEVKYIEEKKRNDYYSELKNKDLELKQTMEEEHQKLLEEQENLKRKIVDQRREYEAIIKELQQRIYRLEQHNSTAEEYIEKFEASRADEQQSIAQQEERIMQLEHENRELTTRERNNAREIKIAAQERNALNVDNESLRWKIVRAEQEATQVNEFHEAEKENLLGKIRFEQTRLENYQNDTEGIQKQAKEAQEKLAIKEAETVDLTHQLKEATDRTETGGDGQTEEQKKALEKYSKMARDLINQVQDIHQHREPQFSRKPGAYRTPPPPRLLLPKPKSTHDEQEEAEEDLSPDLQLIHRARRGRGGHTTGPAAEPIIQIKEVEVIREVQVPGPSVEIPSPIQYVNREVPVPGPILYVDVEGDDMPTKIRYTPFRVFAHNPIICWLLVEFNFLILFAHWAQRLFVLLSWAYAQISGGEAWIRPVPDYASSSSETGSNVTGAPPQDSPKPQLPRPGVFTVLFNPKPGRIPSAWDTLWGLAFHFLVYSTLWLSFSVWHERGLWLAQNEGARRWLHQLIAQRSSDGFLGMNQILPQTVNRQLDILRFDLLELVGIPVTYRSPG</sequence>
<evidence type="ECO:0000256" key="1">
    <source>
        <dbReference type="SAM" id="Coils"/>
    </source>
</evidence>
<dbReference type="EMBL" id="QKRW01000001">
    <property type="protein sequence ID" value="RAL68600.1"/>
    <property type="molecule type" value="Genomic_DNA"/>
</dbReference>
<gene>
    <name evidence="3" type="ORF">DID88_007317</name>
</gene>